<organism evidence="2 3">
    <name type="scientific">Oceanirhabdus seepicola</name>
    <dbReference type="NCBI Taxonomy" id="2828781"/>
    <lineage>
        <taxon>Bacteria</taxon>
        <taxon>Bacillati</taxon>
        <taxon>Bacillota</taxon>
        <taxon>Clostridia</taxon>
        <taxon>Eubacteriales</taxon>
        <taxon>Clostridiaceae</taxon>
        <taxon>Oceanirhabdus</taxon>
    </lineage>
</organism>
<dbReference type="GO" id="GO:0008757">
    <property type="term" value="F:S-adenosylmethionine-dependent methyltransferase activity"/>
    <property type="evidence" value="ECO:0007669"/>
    <property type="project" value="InterPro"/>
</dbReference>
<dbReference type="SUPFAM" id="SSF53335">
    <property type="entry name" value="S-adenosyl-L-methionine-dependent methyltransferases"/>
    <property type="match status" value="1"/>
</dbReference>
<protein>
    <submittedName>
        <fullName evidence="2">Methyltransferase domain-containing protein</fullName>
    </submittedName>
</protein>
<name>A0A9J6P6H7_9CLOT</name>
<dbReference type="GO" id="GO:0032259">
    <property type="term" value="P:methylation"/>
    <property type="evidence" value="ECO:0007669"/>
    <property type="project" value="UniProtKB-KW"/>
</dbReference>
<evidence type="ECO:0000313" key="2">
    <source>
        <dbReference type="EMBL" id="MCM1991852.1"/>
    </source>
</evidence>
<dbReference type="RefSeq" id="WP_250860988.1">
    <property type="nucleotide sequence ID" value="NZ_JAGSOJ010000004.1"/>
</dbReference>
<dbReference type="Gene3D" id="3.40.50.150">
    <property type="entry name" value="Vaccinia Virus protein VP39"/>
    <property type="match status" value="1"/>
</dbReference>
<keyword evidence="2" id="KW-0489">Methyltransferase</keyword>
<gene>
    <name evidence="2" type="ORF">KDK92_19100</name>
</gene>
<dbReference type="PANTHER" id="PTHR43591">
    <property type="entry name" value="METHYLTRANSFERASE"/>
    <property type="match status" value="1"/>
</dbReference>
<sequence length="196" mass="23006">MVAIFKKRKDFSNVHERYDEFMHNMGFYRVDEIKEIAKLKSTEKVLDIGAGTGYIAAQLMNSCEEIHLLDESNEMLSHAPDCKKLIKVIGDALNIPYEDDYFDAIILSDVLHHIKDQDTLMKECYRVLKPSGRIVVHDFHRKYLKTKLLGMFETCLFGKLYYRTIEETSELLEKSNFKIKEINHKGYYYMLLGECE</sequence>
<keyword evidence="2" id="KW-0808">Transferase</keyword>
<dbReference type="AlphaFoldDB" id="A0A9J6P6H7"/>
<dbReference type="Pfam" id="PF08241">
    <property type="entry name" value="Methyltransf_11"/>
    <property type="match status" value="1"/>
</dbReference>
<feature type="domain" description="Methyltransferase type 11" evidence="1">
    <location>
        <begin position="46"/>
        <end position="136"/>
    </location>
</feature>
<proteinExistence type="predicted"/>
<reference evidence="2" key="1">
    <citation type="journal article" date="2021" name="mSystems">
        <title>Bacteria and Archaea Synergistically Convert Glycine Betaine to Biogenic Methane in the Formosa Cold Seep of the South China Sea.</title>
        <authorList>
            <person name="Li L."/>
            <person name="Zhang W."/>
            <person name="Zhang S."/>
            <person name="Song L."/>
            <person name="Sun Q."/>
            <person name="Zhang H."/>
            <person name="Xiang H."/>
            <person name="Dong X."/>
        </authorList>
    </citation>
    <scope>NUCLEOTIDE SEQUENCE</scope>
    <source>
        <strain evidence="2">ZWT</strain>
    </source>
</reference>
<dbReference type="InterPro" id="IPR013216">
    <property type="entry name" value="Methyltransf_11"/>
</dbReference>
<keyword evidence="3" id="KW-1185">Reference proteome</keyword>
<evidence type="ECO:0000259" key="1">
    <source>
        <dbReference type="Pfam" id="PF08241"/>
    </source>
</evidence>
<reference evidence="2" key="2">
    <citation type="submission" date="2021-04" db="EMBL/GenBank/DDBJ databases">
        <authorList>
            <person name="Dong X."/>
        </authorList>
    </citation>
    <scope>NUCLEOTIDE SEQUENCE</scope>
    <source>
        <strain evidence="2">ZWT</strain>
    </source>
</reference>
<dbReference type="InterPro" id="IPR029063">
    <property type="entry name" value="SAM-dependent_MTases_sf"/>
</dbReference>
<dbReference type="EMBL" id="JAGSOJ010000004">
    <property type="protein sequence ID" value="MCM1991852.1"/>
    <property type="molecule type" value="Genomic_DNA"/>
</dbReference>
<accession>A0A9J6P6H7</accession>
<dbReference type="PANTHER" id="PTHR43591:SF110">
    <property type="entry name" value="RHODANESE DOMAIN-CONTAINING PROTEIN"/>
    <property type="match status" value="1"/>
</dbReference>
<comment type="caution">
    <text evidence="2">The sequence shown here is derived from an EMBL/GenBank/DDBJ whole genome shotgun (WGS) entry which is preliminary data.</text>
</comment>
<dbReference type="CDD" id="cd02440">
    <property type="entry name" value="AdoMet_MTases"/>
    <property type="match status" value="1"/>
</dbReference>
<dbReference type="Proteomes" id="UP001056429">
    <property type="component" value="Unassembled WGS sequence"/>
</dbReference>
<evidence type="ECO:0000313" key="3">
    <source>
        <dbReference type="Proteomes" id="UP001056429"/>
    </source>
</evidence>